<name>A0AAV5E1Q1_ELECO</name>
<evidence type="ECO:0000256" key="4">
    <source>
        <dbReference type="ARBA" id="ARBA00023163"/>
    </source>
</evidence>
<comment type="similarity">
    <text evidence="6">Belongs to the WRKY group III family.</text>
</comment>
<keyword evidence="3" id="KW-0238">DNA-binding</keyword>
<reference evidence="9" key="2">
    <citation type="submission" date="2021-12" db="EMBL/GenBank/DDBJ databases">
        <title>Resequencing data analysis of finger millet.</title>
        <authorList>
            <person name="Hatakeyama M."/>
            <person name="Aluri S."/>
            <person name="Balachadran M.T."/>
            <person name="Sivarajan S.R."/>
            <person name="Poveda L."/>
            <person name="Shimizu-Inatsugi R."/>
            <person name="Schlapbach R."/>
            <person name="Sreeman S.M."/>
            <person name="Shimizu K.K."/>
        </authorList>
    </citation>
    <scope>NUCLEOTIDE SEQUENCE</scope>
</reference>
<dbReference type="PROSITE" id="PS50811">
    <property type="entry name" value="WRKY"/>
    <property type="match status" value="1"/>
</dbReference>
<proteinExistence type="inferred from homology"/>
<dbReference type="AlphaFoldDB" id="A0AAV5E1Q1"/>
<evidence type="ECO:0000256" key="1">
    <source>
        <dbReference type="ARBA" id="ARBA00004123"/>
    </source>
</evidence>
<dbReference type="GO" id="GO:0000976">
    <property type="term" value="F:transcription cis-regulatory region binding"/>
    <property type="evidence" value="ECO:0007669"/>
    <property type="project" value="TreeGrafter"/>
</dbReference>
<reference evidence="9" key="1">
    <citation type="journal article" date="2018" name="DNA Res.">
        <title>Multiple hybrid de novo genome assembly of finger millet, an orphan allotetraploid crop.</title>
        <authorList>
            <person name="Hatakeyama M."/>
            <person name="Aluri S."/>
            <person name="Balachadran M.T."/>
            <person name="Sivarajan S.R."/>
            <person name="Patrignani A."/>
            <person name="Gruter S."/>
            <person name="Poveda L."/>
            <person name="Shimizu-Inatsugi R."/>
            <person name="Baeten J."/>
            <person name="Francoijs K.J."/>
            <person name="Nataraja K.N."/>
            <person name="Reddy Y.A.N."/>
            <person name="Phadnis S."/>
            <person name="Ravikumar R.L."/>
            <person name="Schlapbach R."/>
            <person name="Sreeman S.M."/>
            <person name="Shimizu K.K."/>
        </authorList>
    </citation>
    <scope>NUCLEOTIDE SEQUENCE</scope>
</reference>
<comment type="subcellular location">
    <subcellularLocation>
        <location evidence="1">Nucleus</location>
    </subcellularLocation>
</comment>
<evidence type="ECO:0000313" key="9">
    <source>
        <dbReference type="EMBL" id="GJN16416.1"/>
    </source>
</evidence>
<evidence type="ECO:0000256" key="7">
    <source>
        <dbReference type="SAM" id="MobiDB-lite"/>
    </source>
</evidence>
<dbReference type="InterPro" id="IPR003657">
    <property type="entry name" value="WRKY_dom"/>
</dbReference>
<keyword evidence="2" id="KW-0805">Transcription regulation</keyword>
<evidence type="ECO:0000259" key="8">
    <source>
        <dbReference type="PROSITE" id="PS50811"/>
    </source>
</evidence>
<dbReference type="GO" id="GO:0005634">
    <property type="term" value="C:nucleus"/>
    <property type="evidence" value="ECO:0007669"/>
    <property type="project" value="UniProtKB-SubCell"/>
</dbReference>
<dbReference type="InterPro" id="IPR044810">
    <property type="entry name" value="WRKY_plant"/>
</dbReference>
<dbReference type="EMBL" id="BQKI01000072">
    <property type="protein sequence ID" value="GJN16416.1"/>
    <property type="molecule type" value="Genomic_DNA"/>
</dbReference>
<dbReference type="Gene3D" id="2.20.25.80">
    <property type="entry name" value="WRKY domain"/>
    <property type="match status" value="1"/>
</dbReference>
<dbReference type="Proteomes" id="UP001054889">
    <property type="component" value="Unassembled WGS sequence"/>
</dbReference>
<organism evidence="9 10">
    <name type="scientific">Eleusine coracana subsp. coracana</name>
    <dbReference type="NCBI Taxonomy" id="191504"/>
    <lineage>
        <taxon>Eukaryota</taxon>
        <taxon>Viridiplantae</taxon>
        <taxon>Streptophyta</taxon>
        <taxon>Embryophyta</taxon>
        <taxon>Tracheophyta</taxon>
        <taxon>Spermatophyta</taxon>
        <taxon>Magnoliopsida</taxon>
        <taxon>Liliopsida</taxon>
        <taxon>Poales</taxon>
        <taxon>Poaceae</taxon>
        <taxon>PACMAD clade</taxon>
        <taxon>Chloridoideae</taxon>
        <taxon>Cynodonteae</taxon>
        <taxon>Eleusininae</taxon>
        <taxon>Eleusine</taxon>
    </lineage>
</organism>
<feature type="region of interest" description="Disordered" evidence="7">
    <location>
        <begin position="55"/>
        <end position="93"/>
    </location>
</feature>
<feature type="domain" description="WRKY" evidence="8">
    <location>
        <begin position="101"/>
        <end position="164"/>
    </location>
</feature>
<evidence type="ECO:0000313" key="10">
    <source>
        <dbReference type="Proteomes" id="UP001054889"/>
    </source>
</evidence>
<dbReference type="GO" id="GO:0042542">
    <property type="term" value="P:response to hydrogen peroxide"/>
    <property type="evidence" value="ECO:0007669"/>
    <property type="project" value="UniProtKB-ARBA"/>
</dbReference>
<dbReference type="Pfam" id="PF03106">
    <property type="entry name" value="WRKY"/>
    <property type="match status" value="1"/>
</dbReference>
<dbReference type="GO" id="GO:0003700">
    <property type="term" value="F:DNA-binding transcription factor activity"/>
    <property type="evidence" value="ECO:0007669"/>
    <property type="project" value="InterPro"/>
</dbReference>
<evidence type="ECO:0000256" key="3">
    <source>
        <dbReference type="ARBA" id="ARBA00023125"/>
    </source>
</evidence>
<dbReference type="GO" id="GO:0009751">
    <property type="term" value="P:response to salicylic acid"/>
    <property type="evidence" value="ECO:0007669"/>
    <property type="project" value="UniProtKB-ARBA"/>
</dbReference>
<protein>
    <recommendedName>
        <fullName evidence="8">WRKY domain-containing protein</fullName>
    </recommendedName>
</protein>
<gene>
    <name evidence="9" type="primary">gb03401</name>
    <name evidence="9" type="ORF">PR202_gb03401</name>
</gene>
<dbReference type="InterPro" id="IPR036576">
    <property type="entry name" value="WRKY_dom_sf"/>
</dbReference>
<evidence type="ECO:0000256" key="6">
    <source>
        <dbReference type="ARBA" id="ARBA00060850"/>
    </source>
</evidence>
<dbReference type="SMART" id="SM00774">
    <property type="entry name" value="WRKY"/>
    <property type="match status" value="1"/>
</dbReference>
<dbReference type="PANTHER" id="PTHR32096:SF152">
    <property type="entry name" value="OS08G0386200 PROTEIN"/>
    <property type="match status" value="1"/>
</dbReference>
<accession>A0AAV5E1Q1</accession>
<keyword evidence="5" id="KW-0539">Nucleus</keyword>
<dbReference type="GO" id="GO:0010193">
    <property type="term" value="P:response to ozone"/>
    <property type="evidence" value="ECO:0007669"/>
    <property type="project" value="UniProtKB-ARBA"/>
</dbReference>
<sequence length="284" mass="30819">MEQHQLVSELCRVQELVRELDLHLHSSSPTSVAQCRRLAAEIVALTDRSIAMAATTTPPCSGAPSPLSDAGSDHPQHPFNTSSPKKRKATARWHGQVRVTATGGADDDGHSWRKYGQKDILGARHPRAYYRCTHRNSQGCPATKQVQRTDDDAGVFDVVYHGEHTCRPGVPRRQNPSQQQQHNPGAESLLQGLAARLTVATDAVGVAVPPMTPPESCPARGAASPWSLASPIGSDGYGGDLQEAVSAFATHQALDAAEFMQQENYFGFDYQSFDMDSMPSLFFQ</sequence>
<dbReference type="SUPFAM" id="SSF118290">
    <property type="entry name" value="WRKY DNA-binding domain"/>
    <property type="match status" value="1"/>
</dbReference>
<keyword evidence="10" id="KW-1185">Reference proteome</keyword>
<evidence type="ECO:0000256" key="2">
    <source>
        <dbReference type="ARBA" id="ARBA00023015"/>
    </source>
</evidence>
<keyword evidence="4" id="KW-0804">Transcription</keyword>
<feature type="region of interest" description="Disordered" evidence="7">
    <location>
        <begin position="165"/>
        <end position="185"/>
    </location>
</feature>
<comment type="caution">
    <text evidence="9">The sequence shown here is derived from an EMBL/GenBank/DDBJ whole genome shotgun (WGS) entry which is preliminary data.</text>
</comment>
<evidence type="ECO:0000256" key="5">
    <source>
        <dbReference type="ARBA" id="ARBA00023242"/>
    </source>
</evidence>
<feature type="compositionally biased region" description="Polar residues" evidence="7">
    <location>
        <begin position="174"/>
        <end position="183"/>
    </location>
</feature>
<dbReference type="PANTHER" id="PTHR32096">
    <property type="entry name" value="WRKY TRANSCRIPTION FACTOR 30-RELATED-RELATED"/>
    <property type="match status" value="1"/>
</dbReference>
<dbReference type="GO" id="GO:0010150">
    <property type="term" value="P:leaf senescence"/>
    <property type="evidence" value="ECO:0007669"/>
    <property type="project" value="UniProtKB-ARBA"/>
</dbReference>
<dbReference type="FunFam" id="2.20.25.80:FF:000009">
    <property type="entry name" value="WRKY transcription factor 53"/>
    <property type="match status" value="1"/>
</dbReference>